<dbReference type="PANTHER" id="PTHR43082:SF3">
    <property type="entry name" value="FERREDOXIN-LIKE PROTEIN YDIT"/>
    <property type="match status" value="1"/>
</dbReference>
<dbReference type="InterPro" id="IPR017896">
    <property type="entry name" value="4Fe4S_Fe-S-bd"/>
</dbReference>
<keyword evidence="3" id="KW-0249">Electron transport</keyword>
<gene>
    <name evidence="7" type="ORF">DMP07_02480</name>
</gene>
<organism evidence="7 8">
    <name type="scientific">Slackia faecicanis</name>
    <dbReference type="NCBI Taxonomy" id="255723"/>
    <lineage>
        <taxon>Bacteria</taxon>
        <taxon>Bacillati</taxon>
        <taxon>Actinomycetota</taxon>
        <taxon>Coriobacteriia</taxon>
        <taxon>Eggerthellales</taxon>
        <taxon>Eggerthellaceae</taxon>
        <taxon>Slackia</taxon>
    </lineage>
</organism>
<name>A0A3N0AI51_9ACTN</name>
<feature type="domain" description="4Fe-4S ferredoxin-type" evidence="6">
    <location>
        <begin position="60"/>
        <end position="89"/>
    </location>
</feature>
<evidence type="ECO:0000256" key="4">
    <source>
        <dbReference type="ARBA" id="ARBA00023004"/>
    </source>
</evidence>
<dbReference type="EMBL" id="QICB01000001">
    <property type="protein sequence ID" value="RNL21716.1"/>
    <property type="molecule type" value="Genomic_DNA"/>
</dbReference>
<keyword evidence="2" id="KW-0479">Metal-binding</keyword>
<evidence type="ECO:0000259" key="6">
    <source>
        <dbReference type="PROSITE" id="PS51379"/>
    </source>
</evidence>
<protein>
    <submittedName>
        <fullName evidence="7">Ferredoxin family protein</fullName>
    </submittedName>
</protein>
<dbReference type="GO" id="GO:0005506">
    <property type="term" value="F:iron ion binding"/>
    <property type="evidence" value="ECO:0007669"/>
    <property type="project" value="InterPro"/>
</dbReference>
<sequence>MSDIKFTVNVDEYLSLNKYEVDESNAHIELKGGAEACDPAEFDKLIRVCPAALYKRDEDGKQSFDYAGCLECGTCRIACGDTIVEKWENPQPTMGVEYRFG</sequence>
<reference evidence="8" key="1">
    <citation type="submission" date="2018-05" db="EMBL/GenBank/DDBJ databases">
        <title>Genome Sequencing of selected type strains of the family Eggerthellaceae.</title>
        <authorList>
            <person name="Danylec N."/>
            <person name="Stoll D.A."/>
            <person name="Doetsch A."/>
            <person name="Huch M."/>
        </authorList>
    </citation>
    <scope>NUCLEOTIDE SEQUENCE [LARGE SCALE GENOMIC DNA]</scope>
    <source>
        <strain evidence="8">DSM 17537</strain>
    </source>
</reference>
<evidence type="ECO:0000256" key="5">
    <source>
        <dbReference type="ARBA" id="ARBA00023014"/>
    </source>
</evidence>
<evidence type="ECO:0000256" key="3">
    <source>
        <dbReference type="ARBA" id="ARBA00022982"/>
    </source>
</evidence>
<dbReference type="Gene3D" id="3.30.70.20">
    <property type="match status" value="1"/>
</dbReference>
<dbReference type="GO" id="GO:0051536">
    <property type="term" value="F:iron-sulfur cluster binding"/>
    <property type="evidence" value="ECO:0007669"/>
    <property type="project" value="UniProtKB-KW"/>
</dbReference>
<dbReference type="InterPro" id="IPR017900">
    <property type="entry name" value="4Fe4S_Fe_S_CS"/>
</dbReference>
<dbReference type="AlphaFoldDB" id="A0A3N0AI51"/>
<evidence type="ECO:0000256" key="2">
    <source>
        <dbReference type="ARBA" id="ARBA00022723"/>
    </source>
</evidence>
<dbReference type="Proteomes" id="UP000267368">
    <property type="component" value="Unassembled WGS sequence"/>
</dbReference>
<evidence type="ECO:0000256" key="1">
    <source>
        <dbReference type="ARBA" id="ARBA00022448"/>
    </source>
</evidence>
<dbReference type="OrthoDB" id="9800260at2"/>
<comment type="caution">
    <text evidence="7">The sequence shown here is derived from an EMBL/GenBank/DDBJ whole genome shotgun (WGS) entry which is preliminary data.</text>
</comment>
<dbReference type="RefSeq" id="WP_123197556.1">
    <property type="nucleotide sequence ID" value="NZ_QICB01000001.1"/>
</dbReference>
<keyword evidence="5" id="KW-0411">Iron-sulfur</keyword>
<dbReference type="InterPro" id="IPR012206">
    <property type="entry name" value="Fd_FixX"/>
</dbReference>
<evidence type="ECO:0000313" key="8">
    <source>
        <dbReference type="Proteomes" id="UP000267368"/>
    </source>
</evidence>
<proteinExistence type="predicted"/>
<dbReference type="PROSITE" id="PS00198">
    <property type="entry name" value="4FE4S_FER_1"/>
    <property type="match status" value="1"/>
</dbReference>
<keyword evidence="8" id="KW-1185">Reference proteome</keyword>
<dbReference type="PROSITE" id="PS51379">
    <property type="entry name" value="4FE4S_FER_2"/>
    <property type="match status" value="1"/>
</dbReference>
<keyword evidence="4" id="KW-0408">Iron</keyword>
<dbReference type="PANTHER" id="PTHR43082">
    <property type="entry name" value="FERREDOXIN-LIKE"/>
    <property type="match status" value="1"/>
</dbReference>
<keyword evidence="1" id="KW-0813">Transport</keyword>
<dbReference type="PIRSF" id="PIRSF036548">
    <property type="entry name" value="Fdx_FixX"/>
    <property type="match status" value="1"/>
</dbReference>
<accession>A0A3N0AI51</accession>
<evidence type="ECO:0000313" key="7">
    <source>
        <dbReference type="EMBL" id="RNL21716.1"/>
    </source>
</evidence>
<dbReference type="SUPFAM" id="SSF54862">
    <property type="entry name" value="4Fe-4S ferredoxins"/>
    <property type="match status" value="1"/>
</dbReference>